<accession>A0A8J2J3Y4</accession>
<dbReference type="EMBL" id="CAJVCH010014113">
    <property type="protein sequence ID" value="CAG7677400.1"/>
    <property type="molecule type" value="Genomic_DNA"/>
</dbReference>
<gene>
    <name evidence="1" type="ORF">AFUS01_LOCUS2470</name>
</gene>
<comment type="caution">
    <text evidence="1">The sequence shown here is derived from an EMBL/GenBank/DDBJ whole genome shotgun (WGS) entry which is preliminary data.</text>
</comment>
<evidence type="ECO:0000313" key="2">
    <source>
        <dbReference type="Proteomes" id="UP000708208"/>
    </source>
</evidence>
<evidence type="ECO:0000313" key="1">
    <source>
        <dbReference type="EMBL" id="CAG7677400.1"/>
    </source>
</evidence>
<feature type="non-terminal residue" evidence="1">
    <location>
        <position position="1"/>
    </location>
</feature>
<dbReference type="Proteomes" id="UP000708208">
    <property type="component" value="Unassembled WGS sequence"/>
</dbReference>
<name>A0A8J2J3Y4_9HEXA</name>
<organism evidence="1 2">
    <name type="scientific">Allacma fusca</name>
    <dbReference type="NCBI Taxonomy" id="39272"/>
    <lineage>
        <taxon>Eukaryota</taxon>
        <taxon>Metazoa</taxon>
        <taxon>Ecdysozoa</taxon>
        <taxon>Arthropoda</taxon>
        <taxon>Hexapoda</taxon>
        <taxon>Collembola</taxon>
        <taxon>Symphypleona</taxon>
        <taxon>Sminthuridae</taxon>
        <taxon>Allacma</taxon>
    </lineage>
</organism>
<proteinExistence type="predicted"/>
<sequence length="56" mass="6399">MKRKHISIEIGSPGVRKSNQGLISNFLNAKGFSKEEYEERLINFIIMTDQAFAVIE</sequence>
<protein>
    <submittedName>
        <fullName evidence="1">Uncharacterized protein</fullName>
    </submittedName>
</protein>
<dbReference type="AlphaFoldDB" id="A0A8J2J3Y4"/>
<keyword evidence="2" id="KW-1185">Reference proteome</keyword>
<dbReference type="OrthoDB" id="2447477at2759"/>
<reference evidence="1" key="1">
    <citation type="submission" date="2021-06" db="EMBL/GenBank/DDBJ databases">
        <authorList>
            <person name="Hodson N. C."/>
            <person name="Mongue J. A."/>
            <person name="Jaron S. K."/>
        </authorList>
    </citation>
    <scope>NUCLEOTIDE SEQUENCE</scope>
</reference>